<organism evidence="1 2">
    <name type="scientific">Dallia pectoralis</name>
    <name type="common">Alaska blackfish</name>
    <dbReference type="NCBI Taxonomy" id="75939"/>
    <lineage>
        <taxon>Eukaryota</taxon>
        <taxon>Metazoa</taxon>
        <taxon>Chordata</taxon>
        <taxon>Craniata</taxon>
        <taxon>Vertebrata</taxon>
        <taxon>Euteleostomi</taxon>
        <taxon>Actinopterygii</taxon>
        <taxon>Neopterygii</taxon>
        <taxon>Teleostei</taxon>
        <taxon>Protacanthopterygii</taxon>
        <taxon>Esociformes</taxon>
        <taxon>Umbridae</taxon>
        <taxon>Dallia</taxon>
    </lineage>
</organism>
<reference evidence="1" key="1">
    <citation type="submission" date="2021-05" db="EMBL/GenBank/DDBJ databases">
        <authorList>
            <person name="Pan Q."/>
            <person name="Jouanno E."/>
            <person name="Zahm M."/>
            <person name="Klopp C."/>
            <person name="Cabau C."/>
            <person name="Louis A."/>
            <person name="Berthelot C."/>
            <person name="Parey E."/>
            <person name="Roest Crollius H."/>
            <person name="Montfort J."/>
            <person name="Robinson-Rechavi M."/>
            <person name="Bouchez O."/>
            <person name="Lampietro C."/>
            <person name="Lopez Roques C."/>
            <person name="Donnadieu C."/>
            <person name="Postlethwait J."/>
            <person name="Bobe J."/>
            <person name="Dillon D."/>
            <person name="Chandos A."/>
            <person name="von Hippel F."/>
            <person name="Guiguen Y."/>
        </authorList>
    </citation>
    <scope>NUCLEOTIDE SEQUENCE</scope>
    <source>
        <strain evidence="1">YG-Jan2019</strain>
    </source>
</reference>
<dbReference type="EMBL" id="CM055732">
    <property type="protein sequence ID" value="KAJ8011052.1"/>
    <property type="molecule type" value="Genomic_DNA"/>
</dbReference>
<evidence type="ECO:0000313" key="2">
    <source>
        <dbReference type="Proteomes" id="UP001157502"/>
    </source>
</evidence>
<gene>
    <name evidence="1" type="ORF">DPEC_G00054180</name>
</gene>
<evidence type="ECO:0000313" key="1">
    <source>
        <dbReference type="EMBL" id="KAJ8011052.1"/>
    </source>
</evidence>
<dbReference type="Proteomes" id="UP001157502">
    <property type="component" value="Chromosome 5"/>
</dbReference>
<keyword evidence="2" id="KW-1185">Reference proteome</keyword>
<comment type="caution">
    <text evidence="1">The sequence shown here is derived from an EMBL/GenBank/DDBJ whole genome shotgun (WGS) entry which is preliminary data.</text>
</comment>
<protein>
    <submittedName>
        <fullName evidence="1">Uncharacterized protein</fullName>
    </submittedName>
</protein>
<accession>A0ACC2H5N9</accession>
<name>A0ACC2H5N9_DALPE</name>
<proteinExistence type="predicted"/>
<sequence length="69" mass="7578">MISSVISRVCAAGTRPRCVVNVRRNLSLYSLWEEPSKQTVLVSWLTSQVSLNTATCPGLKCYSYPEGAV</sequence>